<dbReference type="Pfam" id="PF13899">
    <property type="entry name" value="Thioredoxin_7"/>
    <property type="match status" value="1"/>
</dbReference>
<feature type="domain" description="Thioredoxin" evidence="3">
    <location>
        <begin position="8"/>
        <end position="147"/>
    </location>
</feature>
<dbReference type="SUPFAM" id="SSF52833">
    <property type="entry name" value="Thioredoxin-like"/>
    <property type="match status" value="1"/>
</dbReference>
<proteinExistence type="predicted"/>
<dbReference type="EMBL" id="BAAAGE010000002">
    <property type="protein sequence ID" value="GAA0722599.1"/>
    <property type="molecule type" value="Genomic_DNA"/>
</dbReference>
<dbReference type="PANTHER" id="PTHR15337:SF11">
    <property type="entry name" value="THIOREDOXIN DOMAIN-CONTAINING PROTEIN"/>
    <property type="match status" value="1"/>
</dbReference>
<dbReference type="InterPro" id="IPR051099">
    <property type="entry name" value="AGR/TXD"/>
</dbReference>
<keyword evidence="1 2" id="KW-0732">Signal</keyword>
<evidence type="ECO:0000256" key="2">
    <source>
        <dbReference type="SAM" id="SignalP"/>
    </source>
</evidence>
<dbReference type="InterPro" id="IPR036249">
    <property type="entry name" value="Thioredoxin-like_sf"/>
</dbReference>
<keyword evidence="5" id="KW-1185">Reference proteome</keyword>
<dbReference type="InterPro" id="IPR013766">
    <property type="entry name" value="Thioredoxin_domain"/>
</dbReference>
<dbReference type="PANTHER" id="PTHR15337">
    <property type="entry name" value="ANTERIOR GRADIENT PROTEIN-RELATED"/>
    <property type="match status" value="1"/>
</dbReference>
<dbReference type="Proteomes" id="UP001501758">
    <property type="component" value="Unassembled WGS sequence"/>
</dbReference>
<dbReference type="RefSeq" id="WP_343912659.1">
    <property type="nucleotide sequence ID" value="NZ_BAAAGE010000002.1"/>
</dbReference>
<organism evidence="4 5">
    <name type="scientific">Aquimarina litoralis</name>
    <dbReference type="NCBI Taxonomy" id="584605"/>
    <lineage>
        <taxon>Bacteria</taxon>
        <taxon>Pseudomonadati</taxon>
        <taxon>Bacteroidota</taxon>
        <taxon>Flavobacteriia</taxon>
        <taxon>Flavobacteriales</taxon>
        <taxon>Flavobacteriaceae</taxon>
        <taxon>Aquimarina</taxon>
    </lineage>
</organism>
<reference evidence="4 5" key="1">
    <citation type="journal article" date="2019" name="Int. J. Syst. Evol. Microbiol.">
        <title>The Global Catalogue of Microorganisms (GCM) 10K type strain sequencing project: providing services to taxonomists for standard genome sequencing and annotation.</title>
        <authorList>
            <consortium name="The Broad Institute Genomics Platform"/>
            <consortium name="The Broad Institute Genome Sequencing Center for Infectious Disease"/>
            <person name="Wu L."/>
            <person name="Ma J."/>
        </authorList>
    </citation>
    <scope>NUCLEOTIDE SEQUENCE [LARGE SCALE GENOMIC DNA]</scope>
    <source>
        <strain evidence="4 5">JCM 15974</strain>
    </source>
</reference>
<protein>
    <recommendedName>
        <fullName evidence="3">Thioredoxin domain-containing protein</fullName>
    </recommendedName>
</protein>
<accession>A0ABN1IWE0</accession>
<evidence type="ECO:0000259" key="3">
    <source>
        <dbReference type="PROSITE" id="PS51352"/>
    </source>
</evidence>
<feature type="signal peptide" evidence="2">
    <location>
        <begin position="1"/>
        <end position="21"/>
    </location>
</feature>
<feature type="chain" id="PRO_5045787821" description="Thioredoxin domain-containing protein" evidence="2">
    <location>
        <begin position="22"/>
        <end position="150"/>
    </location>
</feature>
<dbReference type="Gene3D" id="3.40.30.10">
    <property type="entry name" value="Glutaredoxin"/>
    <property type="match status" value="1"/>
</dbReference>
<sequence>MNKIAPFILVFTLLLSTTVIAQDWKYDFEEAKVLAKEKNQNIVLLFTGSDWCPPCIKLERKIFSNTDFKKFADEKFVWVKADFPKRKKNRLSEEQQKKNFSLANRYNKKMVFPVILVIDQEGQVLGATGYRKMSANRYMELLTTFDSFGR</sequence>
<name>A0ABN1IWE0_9FLAO</name>
<evidence type="ECO:0000256" key="1">
    <source>
        <dbReference type="ARBA" id="ARBA00022729"/>
    </source>
</evidence>
<comment type="caution">
    <text evidence="4">The sequence shown here is derived from an EMBL/GenBank/DDBJ whole genome shotgun (WGS) entry which is preliminary data.</text>
</comment>
<dbReference type="PROSITE" id="PS51352">
    <property type="entry name" value="THIOREDOXIN_2"/>
    <property type="match status" value="1"/>
</dbReference>
<evidence type="ECO:0000313" key="5">
    <source>
        <dbReference type="Proteomes" id="UP001501758"/>
    </source>
</evidence>
<evidence type="ECO:0000313" key="4">
    <source>
        <dbReference type="EMBL" id="GAA0722599.1"/>
    </source>
</evidence>
<gene>
    <name evidence="4" type="ORF">GCM10009430_25170</name>
</gene>